<organism evidence="2 3">
    <name type="scientific">Vitrella brassicaformis (strain CCMP3155)</name>
    <dbReference type="NCBI Taxonomy" id="1169540"/>
    <lineage>
        <taxon>Eukaryota</taxon>
        <taxon>Sar</taxon>
        <taxon>Alveolata</taxon>
        <taxon>Colpodellida</taxon>
        <taxon>Vitrellaceae</taxon>
        <taxon>Vitrella</taxon>
    </lineage>
</organism>
<dbReference type="PhylomeDB" id="A0A0G4EWL9"/>
<dbReference type="EMBL" id="CDMY01000339">
    <property type="protein sequence ID" value="CEM03372.1"/>
    <property type="molecule type" value="Genomic_DNA"/>
</dbReference>
<evidence type="ECO:0000256" key="1">
    <source>
        <dbReference type="SAM" id="MobiDB-lite"/>
    </source>
</evidence>
<feature type="compositionally biased region" description="Basic and acidic residues" evidence="1">
    <location>
        <begin position="52"/>
        <end position="65"/>
    </location>
</feature>
<feature type="compositionally biased region" description="Basic and acidic residues" evidence="1">
    <location>
        <begin position="12"/>
        <end position="26"/>
    </location>
</feature>
<feature type="compositionally biased region" description="Polar residues" evidence="1">
    <location>
        <begin position="1"/>
        <end position="10"/>
    </location>
</feature>
<name>A0A0G4EWL9_VITBC</name>
<dbReference type="Proteomes" id="UP000041254">
    <property type="component" value="Unassembled WGS sequence"/>
</dbReference>
<feature type="compositionally biased region" description="Polar residues" evidence="1">
    <location>
        <begin position="66"/>
        <end position="78"/>
    </location>
</feature>
<keyword evidence="3" id="KW-1185">Reference proteome</keyword>
<evidence type="ECO:0000313" key="3">
    <source>
        <dbReference type="Proteomes" id="UP000041254"/>
    </source>
</evidence>
<proteinExistence type="predicted"/>
<dbReference type="AlphaFoldDB" id="A0A0G4EWL9"/>
<gene>
    <name evidence="2" type="ORF">Vbra_13837</name>
</gene>
<reference evidence="2 3" key="1">
    <citation type="submission" date="2014-11" db="EMBL/GenBank/DDBJ databases">
        <authorList>
            <person name="Zhu J."/>
            <person name="Qi W."/>
            <person name="Song R."/>
        </authorList>
    </citation>
    <scope>NUCLEOTIDE SEQUENCE [LARGE SCALE GENOMIC DNA]</scope>
</reference>
<dbReference type="InParanoid" id="A0A0G4EWL9"/>
<dbReference type="VEuPathDB" id="CryptoDB:Vbra_13837"/>
<sequence length="122" mass="14371">MSRAENQALSRNVERLKDEVQQERQKAAQQEIRYKASMTQYRMYIADMLRQKGTEGKQNEDDKYNTDTGSLPGQFSTKASEDNDIKRHITDMIIDYRHEPREGEEKRVTWRDMIGNASVKQK</sequence>
<evidence type="ECO:0000313" key="2">
    <source>
        <dbReference type="EMBL" id="CEM03372.1"/>
    </source>
</evidence>
<accession>A0A0G4EWL9</accession>
<feature type="region of interest" description="Disordered" evidence="1">
    <location>
        <begin position="101"/>
        <end position="122"/>
    </location>
</feature>
<feature type="compositionally biased region" description="Basic and acidic residues" evidence="1">
    <location>
        <begin position="101"/>
        <end position="110"/>
    </location>
</feature>
<feature type="region of interest" description="Disordered" evidence="1">
    <location>
        <begin position="1"/>
        <end position="29"/>
    </location>
</feature>
<feature type="region of interest" description="Disordered" evidence="1">
    <location>
        <begin position="52"/>
        <end position="84"/>
    </location>
</feature>
<protein>
    <submittedName>
        <fullName evidence="2">Uncharacterized protein</fullName>
    </submittedName>
</protein>